<organism evidence="1 2">
    <name type="scientific">Arthrobacter halodurans</name>
    <dbReference type="NCBI Taxonomy" id="516699"/>
    <lineage>
        <taxon>Bacteria</taxon>
        <taxon>Bacillati</taxon>
        <taxon>Actinomycetota</taxon>
        <taxon>Actinomycetes</taxon>
        <taxon>Micrococcales</taxon>
        <taxon>Micrococcaceae</taxon>
        <taxon>Arthrobacter</taxon>
    </lineage>
</organism>
<comment type="caution">
    <text evidence="1">The sequence shown here is derived from an EMBL/GenBank/DDBJ whole genome shotgun (WGS) entry which is preliminary data.</text>
</comment>
<feature type="non-terminal residue" evidence="1">
    <location>
        <position position="1"/>
    </location>
</feature>
<dbReference type="EMBL" id="JBHDLJ010000019">
    <property type="protein sequence ID" value="MFB0836156.1"/>
    <property type="molecule type" value="Genomic_DNA"/>
</dbReference>
<accession>A0ABV4UTB0</accession>
<dbReference type="Proteomes" id="UP001575652">
    <property type="component" value="Unassembled WGS sequence"/>
</dbReference>
<name>A0ABV4UTB0_9MICC</name>
<evidence type="ECO:0000313" key="1">
    <source>
        <dbReference type="EMBL" id="MFB0836156.1"/>
    </source>
</evidence>
<reference evidence="1 2" key="1">
    <citation type="submission" date="2024-09" db="EMBL/GenBank/DDBJ databases">
        <authorList>
            <person name="Salinas-Garcia M.A."/>
            <person name="Prieme A."/>
        </authorList>
    </citation>
    <scope>NUCLEOTIDE SEQUENCE [LARGE SCALE GENOMIC DNA]</scope>
    <source>
        <strain evidence="1 2">DSM 21081</strain>
    </source>
</reference>
<keyword evidence="2" id="KW-1185">Reference proteome</keyword>
<dbReference type="RefSeq" id="WP_373973333.1">
    <property type="nucleotide sequence ID" value="NZ_JBHDLJ010000019.1"/>
</dbReference>
<evidence type="ECO:0000313" key="2">
    <source>
        <dbReference type="Proteomes" id="UP001575652"/>
    </source>
</evidence>
<gene>
    <name evidence="1" type="ORF">ACETWP_16320</name>
</gene>
<sequence>VFSASANTVKIPSKTGVVYYVNGVRKGTGTQTYTGAVTITTTASSGSYKLAGTLRWTARL</sequence>
<proteinExistence type="predicted"/>
<protein>
    <submittedName>
        <fullName evidence="1">Uncharacterized protein</fullName>
    </submittedName>
</protein>